<evidence type="ECO:0000313" key="7">
    <source>
        <dbReference type="EMBL" id="SDS28591.1"/>
    </source>
</evidence>
<evidence type="ECO:0000313" key="8">
    <source>
        <dbReference type="Proteomes" id="UP000243413"/>
    </source>
</evidence>
<dbReference type="PANTHER" id="PTHR30250">
    <property type="entry name" value="PST FAMILY PREDICTED COLANIC ACID TRANSPORTER"/>
    <property type="match status" value="1"/>
</dbReference>
<organism evidence="7 8">
    <name type="scientific">Halopseudomonas sabulinigri</name>
    <dbReference type="NCBI Taxonomy" id="472181"/>
    <lineage>
        <taxon>Bacteria</taxon>
        <taxon>Pseudomonadati</taxon>
        <taxon>Pseudomonadota</taxon>
        <taxon>Gammaproteobacteria</taxon>
        <taxon>Pseudomonadales</taxon>
        <taxon>Pseudomonadaceae</taxon>
        <taxon>Halopseudomonas</taxon>
    </lineage>
</organism>
<feature type="transmembrane region" description="Helical" evidence="6">
    <location>
        <begin position="37"/>
        <end position="57"/>
    </location>
</feature>
<protein>
    <recommendedName>
        <fullName evidence="9">Membrane protein involved in the export of O-antigen and teichoic acid</fullName>
    </recommendedName>
</protein>
<accession>A0A1H1QYH2</accession>
<feature type="transmembrane region" description="Helical" evidence="6">
    <location>
        <begin position="290"/>
        <end position="312"/>
    </location>
</feature>
<feature type="transmembrane region" description="Helical" evidence="6">
    <location>
        <begin position="381"/>
        <end position="402"/>
    </location>
</feature>
<evidence type="ECO:0000256" key="6">
    <source>
        <dbReference type="SAM" id="Phobius"/>
    </source>
</evidence>
<reference evidence="8" key="1">
    <citation type="submission" date="2016-10" db="EMBL/GenBank/DDBJ databases">
        <authorList>
            <person name="Varghese N."/>
            <person name="Submissions S."/>
        </authorList>
    </citation>
    <scope>NUCLEOTIDE SEQUENCE [LARGE SCALE GENOMIC DNA]</scope>
    <source>
        <strain evidence="8">JCM 14963</strain>
    </source>
</reference>
<keyword evidence="5 6" id="KW-0472">Membrane</keyword>
<keyword evidence="4 6" id="KW-1133">Transmembrane helix</keyword>
<name>A0A1H1QYH2_9GAMM</name>
<gene>
    <name evidence="7" type="ORF">SAMN05216271_1582</name>
</gene>
<keyword evidence="2" id="KW-1003">Cell membrane</keyword>
<dbReference type="EMBL" id="LT629763">
    <property type="protein sequence ID" value="SDS28591.1"/>
    <property type="molecule type" value="Genomic_DNA"/>
</dbReference>
<feature type="transmembrane region" description="Helical" evidence="6">
    <location>
        <begin position="134"/>
        <end position="157"/>
    </location>
</feature>
<feature type="transmembrane region" description="Helical" evidence="6">
    <location>
        <begin position="169"/>
        <end position="187"/>
    </location>
</feature>
<dbReference type="PANTHER" id="PTHR30250:SF11">
    <property type="entry name" value="O-ANTIGEN TRANSPORTER-RELATED"/>
    <property type="match status" value="1"/>
</dbReference>
<dbReference type="GO" id="GO:0005886">
    <property type="term" value="C:plasma membrane"/>
    <property type="evidence" value="ECO:0007669"/>
    <property type="project" value="UniProtKB-SubCell"/>
</dbReference>
<sequence length="414" mass="46533">MLPAASMALRAITLLSRFSLLFLAAKALTPYEFGFFGLFAALVVFFQYVAGAEFYVYSARTLLGQRKIYVSDVLLSHGVFLFCTALTICVFYVVFMLFFADNGWASVGYFLIPIFLFELVGQECGRLLVVLGKPFGAGVVMFFRSGIWAILMSVLLFFFPDDIGLKDLLLAWMLGGLVAATLSLILIKEKLFAGGARRFLGWHWVWLGVGTSLPYWLSSLSLKAIGTLDRFLFEDFVGSYVLAAFVLYAGIAGAIGSFLDAGVFSYLYPKVMSAWESGDSDVFKSLLRKMLFSAFVFSILSSIFILLVFPYIQLFIRNDVYFEYMGILLFLLLSQVVFSLSMVAHFALYAQRLDRAVFACHVSMLPLFFCSVYVVSFYSSIYAVPASVFFAFLFLMLAKWAVYFKKTPSKFRLI</sequence>
<feature type="transmembrane region" description="Helical" evidence="6">
    <location>
        <begin position="78"/>
        <end position="98"/>
    </location>
</feature>
<feature type="transmembrane region" description="Helical" evidence="6">
    <location>
        <begin position="199"/>
        <end position="217"/>
    </location>
</feature>
<proteinExistence type="predicted"/>
<feature type="transmembrane region" description="Helical" evidence="6">
    <location>
        <begin position="237"/>
        <end position="269"/>
    </location>
</feature>
<evidence type="ECO:0000256" key="2">
    <source>
        <dbReference type="ARBA" id="ARBA00022475"/>
    </source>
</evidence>
<comment type="subcellular location">
    <subcellularLocation>
        <location evidence="1">Cell membrane</location>
        <topology evidence="1">Multi-pass membrane protein</topology>
    </subcellularLocation>
</comment>
<dbReference type="AlphaFoldDB" id="A0A1H1QYH2"/>
<dbReference type="InterPro" id="IPR050833">
    <property type="entry name" value="Poly_Biosynth_Transport"/>
</dbReference>
<dbReference type="STRING" id="472181.SAMN05216271_1582"/>
<evidence type="ECO:0000256" key="3">
    <source>
        <dbReference type="ARBA" id="ARBA00022692"/>
    </source>
</evidence>
<evidence type="ECO:0008006" key="9">
    <source>
        <dbReference type="Google" id="ProtNLM"/>
    </source>
</evidence>
<evidence type="ECO:0000256" key="1">
    <source>
        <dbReference type="ARBA" id="ARBA00004651"/>
    </source>
</evidence>
<feature type="transmembrane region" description="Helical" evidence="6">
    <location>
        <begin position="104"/>
        <end position="122"/>
    </location>
</feature>
<feature type="transmembrane region" description="Helical" evidence="6">
    <location>
        <begin position="356"/>
        <end position="375"/>
    </location>
</feature>
<keyword evidence="3 6" id="KW-0812">Transmembrane</keyword>
<dbReference type="Proteomes" id="UP000243413">
    <property type="component" value="Chromosome I"/>
</dbReference>
<evidence type="ECO:0000256" key="4">
    <source>
        <dbReference type="ARBA" id="ARBA00022989"/>
    </source>
</evidence>
<feature type="transmembrane region" description="Helical" evidence="6">
    <location>
        <begin position="324"/>
        <end position="349"/>
    </location>
</feature>
<evidence type="ECO:0000256" key="5">
    <source>
        <dbReference type="ARBA" id="ARBA00023136"/>
    </source>
</evidence>